<dbReference type="InterPro" id="IPR055306">
    <property type="entry name" value="NBPF"/>
</dbReference>
<evidence type="ECO:0000259" key="3">
    <source>
        <dbReference type="PROSITE" id="PS51316"/>
    </source>
</evidence>
<evidence type="ECO:0000313" key="5">
    <source>
        <dbReference type="Proteomes" id="UP000694726"/>
    </source>
</evidence>
<name>A0A8D0MVF6_PIG</name>
<proteinExistence type="inferred from homology"/>
<dbReference type="PANTHER" id="PTHR14199">
    <property type="entry name" value="NEUROBLASTOMA BREAKPOINT FAMILY MEMBER 6-LIKE PROTEIN"/>
    <property type="match status" value="1"/>
</dbReference>
<accession>A0A8D0MVF6</accession>
<dbReference type="SMART" id="SM01148">
    <property type="entry name" value="DUF1220"/>
    <property type="match status" value="2"/>
</dbReference>
<reference evidence="4" key="1">
    <citation type="submission" date="2025-08" db="UniProtKB">
        <authorList>
            <consortium name="Ensembl"/>
        </authorList>
    </citation>
    <scope>IDENTIFICATION</scope>
</reference>
<feature type="compositionally biased region" description="Basic and acidic residues" evidence="2">
    <location>
        <begin position="163"/>
        <end position="174"/>
    </location>
</feature>
<dbReference type="PANTHER" id="PTHR14199:SF29">
    <property type="entry name" value="NEUROBLASTOMA BREAKPOINT FAMILY MEMBER 4-RELATED"/>
    <property type="match status" value="1"/>
</dbReference>
<comment type="similarity">
    <text evidence="1">Belongs to the NBPF family.</text>
</comment>
<dbReference type="Pfam" id="PF06758">
    <property type="entry name" value="Olduvai"/>
    <property type="match status" value="1"/>
</dbReference>
<evidence type="ECO:0000313" key="4">
    <source>
        <dbReference type="Ensembl" id="ENSSSCP00015009186.1"/>
    </source>
</evidence>
<sequence>MKTRRRRPMKQQHSPPAWKCRRLQRRRCYRNPRMNAFRPLQWSRKGLTAPSLRVMAHVHLMSQKLALLQMEPVLAPTPKRMTFQPLTQHSAELQEVAKEEVLQAVPDEAVLAPCIQQEGSDCYPPCSDGKLAFDEQKKGSVLDGACGCSPATEGEIPAGPPENPHDRNGVKEPEPPVPRLRGELPPMAECGVPLNSLDGSAWSCPGLPDLSDSFWPYRSAATLSFENMDVPDAHDATSDTWGDCHKVPLSFGRPEMQSSQAQLQTSTQVANDLQLPLSQHLDRGDGKARLRLSSNIQGFTANTDTGNQGPLFRELGLDASIGMKTPPKLEGEGSAASRQECHVCHRLHALSFLKEKIIQRKLQFSKWRLACRFPGLLA</sequence>
<dbReference type="InterPro" id="IPR010630">
    <property type="entry name" value="Olduvai_dom"/>
</dbReference>
<dbReference type="Proteomes" id="UP000694726">
    <property type="component" value="Unplaced"/>
</dbReference>
<feature type="region of interest" description="Disordered" evidence="2">
    <location>
        <begin position="153"/>
        <end position="180"/>
    </location>
</feature>
<dbReference type="Ensembl" id="ENSSSCT00015023592.1">
    <property type="protein sequence ID" value="ENSSSCP00015009186.1"/>
    <property type="gene ID" value="ENSSSCG00015017892.1"/>
</dbReference>
<feature type="domain" description="Olduvai" evidence="3">
    <location>
        <begin position="162"/>
        <end position="257"/>
    </location>
</feature>
<dbReference type="PROSITE" id="PS51316">
    <property type="entry name" value="ODV"/>
    <property type="match status" value="1"/>
</dbReference>
<dbReference type="AlphaFoldDB" id="A0A8D0MVF6"/>
<evidence type="ECO:0000256" key="1">
    <source>
        <dbReference type="ARBA" id="ARBA00038417"/>
    </source>
</evidence>
<organism evidence="4 5">
    <name type="scientific">Sus scrofa</name>
    <name type="common">Pig</name>
    <dbReference type="NCBI Taxonomy" id="9823"/>
    <lineage>
        <taxon>Eukaryota</taxon>
        <taxon>Metazoa</taxon>
        <taxon>Chordata</taxon>
        <taxon>Craniata</taxon>
        <taxon>Vertebrata</taxon>
        <taxon>Euteleostomi</taxon>
        <taxon>Mammalia</taxon>
        <taxon>Eutheria</taxon>
        <taxon>Laurasiatheria</taxon>
        <taxon>Artiodactyla</taxon>
        <taxon>Suina</taxon>
        <taxon>Suidae</taxon>
        <taxon>Sus</taxon>
    </lineage>
</organism>
<evidence type="ECO:0000256" key="2">
    <source>
        <dbReference type="SAM" id="MobiDB-lite"/>
    </source>
</evidence>
<protein>
    <recommendedName>
        <fullName evidence="3">Olduvai domain-containing protein</fullName>
    </recommendedName>
</protein>